<evidence type="ECO:0000313" key="2">
    <source>
        <dbReference type="Proteomes" id="UP000028582"/>
    </source>
</evidence>
<proteinExistence type="predicted"/>
<name>A0A081AMF8_PHYNI</name>
<organism evidence="1 2">
    <name type="scientific">Phytophthora nicotianae P1976</name>
    <dbReference type="NCBI Taxonomy" id="1317066"/>
    <lineage>
        <taxon>Eukaryota</taxon>
        <taxon>Sar</taxon>
        <taxon>Stramenopiles</taxon>
        <taxon>Oomycota</taxon>
        <taxon>Peronosporomycetes</taxon>
        <taxon>Peronosporales</taxon>
        <taxon>Peronosporaceae</taxon>
        <taxon>Phytophthora</taxon>
    </lineage>
</organism>
<dbReference type="Proteomes" id="UP000028582">
    <property type="component" value="Unassembled WGS sequence"/>
</dbReference>
<gene>
    <name evidence="1" type="ORF">F444_05345</name>
</gene>
<comment type="caution">
    <text evidence="1">The sequence shown here is derived from an EMBL/GenBank/DDBJ whole genome shotgun (WGS) entry which is preliminary data.</text>
</comment>
<dbReference type="EMBL" id="ANJA01001039">
    <property type="protein sequence ID" value="ETO80069.1"/>
    <property type="molecule type" value="Genomic_DNA"/>
</dbReference>
<sequence length="80" mass="8753">MVLVLPSAICRESIQGSDRGCPEAISGREKLASVWSYLLYQWLSFTPLSITAPPLAVPTHGLINLAMCKPTISNSWRPVL</sequence>
<dbReference type="AlphaFoldDB" id="A0A081AMF8"/>
<evidence type="ECO:0000313" key="1">
    <source>
        <dbReference type="EMBL" id="ETO80069.1"/>
    </source>
</evidence>
<protein>
    <submittedName>
        <fullName evidence="1">Uncharacterized protein</fullName>
    </submittedName>
</protein>
<accession>A0A081AMF8</accession>
<reference evidence="1 2" key="1">
    <citation type="submission" date="2013-11" db="EMBL/GenBank/DDBJ databases">
        <title>The Genome Sequence of Phytophthora parasitica P1976.</title>
        <authorList>
            <consortium name="The Broad Institute Genomics Platform"/>
            <person name="Russ C."/>
            <person name="Tyler B."/>
            <person name="Panabieres F."/>
            <person name="Shan W."/>
            <person name="Tripathy S."/>
            <person name="Grunwald N."/>
            <person name="Machado M."/>
            <person name="Johnson C.S."/>
            <person name="Walker B."/>
            <person name="Young S."/>
            <person name="Zeng Q."/>
            <person name="Gargeya S."/>
            <person name="Fitzgerald M."/>
            <person name="Haas B."/>
            <person name="Abouelleil A."/>
            <person name="Allen A.W."/>
            <person name="Alvarado L."/>
            <person name="Arachchi H.M."/>
            <person name="Berlin A.M."/>
            <person name="Chapman S.B."/>
            <person name="Gainer-Dewar J."/>
            <person name="Goldberg J."/>
            <person name="Griggs A."/>
            <person name="Gujja S."/>
            <person name="Hansen M."/>
            <person name="Howarth C."/>
            <person name="Imamovic A."/>
            <person name="Ireland A."/>
            <person name="Larimer J."/>
            <person name="McCowan C."/>
            <person name="Murphy C."/>
            <person name="Pearson M."/>
            <person name="Poon T.W."/>
            <person name="Priest M."/>
            <person name="Roberts A."/>
            <person name="Saif S."/>
            <person name="Shea T."/>
            <person name="Sisk P."/>
            <person name="Sykes S."/>
            <person name="Wortman J."/>
            <person name="Nusbaum C."/>
            <person name="Birren B."/>
        </authorList>
    </citation>
    <scope>NUCLEOTIDE SEQUENCE [LARGE SCALE GENOMIC DNA]</scope>
    <source>
        <strain evidence="1 2">P1976</strain>
    </source>
</reference>